<evidence type="ECO:0000256" key="3">
    <source>
        <dbReference type="ARBA" id="ARBA00023211"/>
    </source>
</evidence>
<evidence type="ECO:0000256" key="4">
    <source>
        <dbReference type="RuleBase" id="RU362027"/>
    </source>
</evidence>
<dbReference type="InterPro" id="IPR029044">
    <property type="entry name" value="Nucleotide-diphossugar_trans"/>
</dbReference>
<dbReference type="InterPro" id="IPR002495">
    <property type="entry name" value="Glyco_trans_8"/>
</dbReference>
<sequence>MPKLKDYDDGVNVIVAKVPCGGKENRDLFRLQVNLVVANLAVKSGWVTDFEDHNTRKVYVVFVGSCGAMIEIFRCDDLLMKEGEYWVYVPDLKRLKHQILMPIGSCKIAPAYAQPGKELWRPPSQKLAYVSILHSSEAYVCGAIALAQSIVQFEKRNHPPHDLILLVDNSITPKSIKGLKASGWKIKKIESISNPFAKKGSSYNEYWNYSKLRIWQLTMYDKIIFIDANVLILKNIEMFFFYPQLSASLEDHKRFNSGFMVIEPSQCMFENLMQKMDKVQSYNGGEQGFLNEIFTLWHRLSWKVNYLKYFEGQRMKEKHDEIPKDVYAIHYLGLKPWMCYRDYDCNWDMQNHHIFSSDLAHKRWWRVYDKMPLKLKSYCGLTKKMDQRIIQWRENARNANLSNGHWKIEVKDSRRKNLG</sequence>
<keyword evidence="6" id="KW-1185">Reference proteome</keyword>
<dbReference type="AlphaFoldDB" id="A0AAV1WQH6"/>
<dbReference type="Gene3D" id="3.90.550.10">
    <property type="entry name" value="Spore Coat Polysaccharide Biosynthesis Protein SpsA, Chain A"/>
    <property type="match status" value="1"/>
</dbReference>
<keyword evidence="3" id="KW-0464">Manganese</keyword>
<dbReference type="SUPFAM" id="SSF53448">
    <property type="entry name" value="Nucleotide-diphospho-sugar transferases"/>
    <property type="match status" value="1"/>
</dbReference>
<accession>A0AAV1WQH6</accession>
<dbReference type="CDD" id="cd02537">
    <property type="entry name" value="GT8_Glycogenin"/>
    <property type="match status" value="1"/>
</dbReference>
<dbReference type="EMBL" id="CAXHTB010000008">
    <property type="protein sequence ID" value="CAL0311228.1"/>
    <property type="molecule type" value="Genomic_DNA"/>
</dbReference>
<dbReference type="InterPro" id="IPR050587">
    <property type="entry name" value="GNT1/Glycosyltrans_8"/>
</dbReference>
<dbReference type="PANTHER" id="PTHR11183">
    <property type="entry name" value="GLYCOGENIN SUBFAMILY MEMBER"/>
    <property type="match status" value="1"/>
</dbReference>
<evidence type="ECO:0000313" key="6">
    <source>
        <dbReference type="Proteomes" id="UP001497480"/>
    </source>
</evidence>
<evidence type="ECO:0000313" key="5">
    <source>
        <dbReference type="EMBL" id="CAL0311228.1"/>
    </source>
</evidence>
<protein>
    <recommendedName>
        <fullName evidence="4">Hexosyltransferase</fullName>
        <ecNumber evidence="4">2.4.1.-</ecNumber>
    </recommendedName>
</protein>
<comment type="similarity">
    <text evidence="4">Belongs to the glycosyltransferase 8 family.</text>
</comment>
<keyword evidence="2" id="KW-0808">Transferase</keyword>
<dbReference type="GO" id="GO:0016757">
    <property type="term" value="F:glycosyltransferase activity"/>
    <property type="evidence" value="ECO:0007669"/>
    <property type="project" value="UniProtKB-KW"/>
</dbReference>
<dbReference type="Proteomes" id="UP001497480">
    <property type="component" value="Unassembled WGS sequence"/>
</dbReference>
<dbReference type="EC" id="2.4.1.-" evidence="4"/>
<gene>
    <name evidence="5" type="ORF">LLUT_LOCUS12288</name>
</gene>
<evidence type="ECO:0000256" key="2">
    <source>
        <dbReference type="ARBA" id="ARBA00022679"/>
    </source>
</evidence>
<name>A0AAV1WQH6_LUPLU</name>
<comment type="caution">
    <text evidence="5">The sequence shown here is derived from an EMBL/GenBank/DDBJ whole genome shotgun (WGS) entry which is preliminary data.</text>
</comment>
<proteinExistence type="inferred from homology"/>
<organism evidence="5 6">
    <name type="scientific">Lupinus luteus</name>
    <name type="common">European yellow lupine</name>
    <dbReference type="NCBI Taxonomy" id="3873"/>
    <lineage>
        <taxon>Eukaryota</taxon>
        <taxon>Viridiplantae</taxon>
        <taxon>Streptophyta</taxon>
        <taxon>Embryophyta</taxon>
        <taxon>Tracheophyta</taxon>
        <taxon>Spermatophyta</taxon>
        <taxon>Magnoliopsida</taxon>
        <taxon>eudicotyledons</taxon>
        <taxon>Gunneridae</taxon>
        <taxon>Pentapetalae</taxon>
        <taxon>rosids</taxon>
        <taxon>fabids</taxon>
        <taxon>Fabales</taxon>
        <taxon>Fabaceae</taxon>
        <taxon>Papilionoideae</taxon>
        <taxon>50 kb inversion clade</taxon>
        <taxon>genistoids sensu lato</taxon>
        <taxon>core genistoids</taxon>
        <taxon>Genisteae</taxon>
        <taxon>Lupinus</taxon>
    </lineage>
</organism>
<evidence type="ECO:0000256" key="1">
    <source>
        <dbReference type="ARBA" id="ARBA00022676"/>
    </source>
</evidence>
<reference evidence="5 6" key="1">
    <citation type="submission" date="2024-03" db="EMBL/GenBank/DDBJ databases">
        <authorList>
            <person name="Martinez-Hernandez J."/>
        </authorList>
    </citation>
    <scope>NUCLEOTIDE SEQUENCE [LARGE SCALE GENOMIC DNA]</scope>
</reference>
<keyword evidence="1" id="KW-0328">Glycosyltransferase</keyword>
<dbReference type="Pfam" id="PF01501">
    <property type="entry name" value="Glyco_transf_8"/>
    <property type="match status" value="1"/>
</dbReference>